<name>A0ABX7B071_9BACI</name>
<gene>
    <name evidence="1" type="ORF">FJQ98_06310</name>
</gene>
<dbReference type="EMBL" id="CP067341">
    <property type="protein sequence ID" value="QQP15127.1"/>
    <property type="molecule type" value="Genomic_DNA"/>
</dbReference>
<dbReference type="RefSeq" id="WP_158003001.1">
    <property type="nucleotide sequence ID" value="NZ_CP067341.1"/>
</dbReference>
<evidence type="ECO:0000313" key="1">
    <source>
        <dbReference type="EMBL" id="QQP15127.1"/>
    </source>
</evidence>
<dbReference type="Proteomes" id="UP000596049">
    <property type="component" value="Chromosome"/>
</dbReference>
<keyword evidence="2" id="KW-1185">Reference proteome</keyword>
<evidence type="ECO:0000313" key="2">
    <source>
        <dbReference type="Proteomes" id="UP000596049"/>
    </source>
</evidence>
<reference evidence="1 2" key="1">
    <citation type="submission" date="2020-01" db="EMBL/GenBank/DDBJ databases">
        <authorList>
            <person name="Liu G."/>
            <person name="Liu B."/>
        </authorList>
    </citation>
    <scope>NUCLEOTIDE SEQUENCE [LARGE SCALE GENOMIC DNA]</scope>
    <source>
        <strain evidence="1 2">FJAT-51161</strain>
    </source>
</reference>
<sequence>MADLMIQKLRNNEYFGLQESFDNLFKESEKGWYFTDITSEDLKGTSPKFVNDIC</sequence>
<protein>
    <submittedName>
        <fullName evidence="1">Uncharacterized protein</fullName>
    </submittedName>
</protein>
<proteinExistence type="predicted"/>
<accession>A0ABX7B071</accession>
<organism evidence="1 2">
    <name type="scientific">Lysinibacillus agricola</name>
    <dbReference type="NCBI Taxonomy" id="2590012"/>
    <lineage>
        <taxon>Bacteria</taxon>
        <taxon>Bacillati</taxon>
        <taxon>Bacillota</taxon>
        <taxon>Bacilli</taxon>
        <taxon>Bacillales</taxon>
        <taxon>Bacillaceae</taxon>
        <taxon>Lysinibacillus</taxon>
    </lineage>
</organism>